<dbReference type="InterPro" id="IPR045337">
    <property type="entry name" value="MmgE_PrpD_C"/>
</dbReference>
<reference evidence="4 5" key="1">
    <citation type="submission" date="2015-09" db="EMBL/GenBank/DDBJ databases">
        <authorList>
            <person name="Jackson K.R."/>
            <person name="Lunt B.L."/>
            <person name="Fisher J.N.B."/>
            <person name="Gardner A.V."/>
            <person name="Bailey M.E."/>
            <person name="Deus L.M."/>
            <person name="Earl A.S."/>
            <person name="Gibby P.D."/>
            <person name="Hartmann K.A."/>
            <person name="Liu J.E."/>
            <person name="Manci A.M."/>
            <person name="Nielsen D.A."/>
            <person name="Solomon M.B."/>
            <person name="Breakwell D.P."/>
            <person name="Burnett S.H."/>
            <person name="Grose J.H."/>
        </authorList>
    </citation>
    <scope>NUCLEOTIDE SEQUENCE [LARGE SCALE GENOMIC DNA]</scope>
    <source>
        <strain evidence="4 5">16</strain>
    </source>
</reference>
<dbReference type="PANTHER" id="PTHR16943">
    <property type="entry name" value="2-METHYLCITRATE DEHYDRATASE-RELATED"/>
    <property type="match status" value="1"/>
</dbReference>
<dbReference type="Proteomes" id="UP000048984">
    <property type="component" value="Unassembled WGS sequence"/>
</dbReference>
<comment type="caution">
    <text evidence="4">The sequence shown here is derived from an EMBL/GenBank/DDBJ whole genome shotgun (WGS) entry which is preliminary data.</text>
</comment>
<dbReference type="GO" id="GO:0016829">
    <property type="term" value="F:lyase activity"/>
    <property type="evidence" value="ECO:0007669"/>
    <property type="project" value="InterPro"/>
</dbReference>
<evidence type="ECO:0000259" key="2">
    <source>
        <dbReference type="Pfam" id="PF03972"/>
    </source>
</evidence>
<feature type="domain" description="MmgE/PrpD N-terminal" evidence="2">
    <location>
        <begin position="11"/>
        <end position="256"/>
    </location>
</feature>
<gene>
    <name evidence="4" type="ORF">ABB55_26920</name>
</gene>
<dbReference type="AlphaFoldDB" id="A0A0P6WA15"/>
<dbReference type="RefSeq" id="WP_054361585.1">
    <property type="nucleotide sequence ID" value="NZ_LJYW01000001.1"/>
</dbReference>
<dbReference type="PANTHER" id="PTHR16943:SF8">
    <property type="entry name" value="2-METHYLCITRATE DEHYDRATASE"/>
    <property type="match status" value="1"/>
</dbReference>
<organism evidence="4 5">
    <name type="scientific">Prosthecodimorpha hirschii</name>
    <dbReference type="NCBI Taxonomy" id="665126"/>
    <lineage>
        <taxon>Bacteria</taxon>
        <taxon>Pseudomonadati</taxon>
        <taxon>Pseudomonadota</taxon>
        <taxon>Alphaproteobacteria</taxon>
        <taxon>Hyphomicrobiales</taxon>
        <taxon>Ancalomicrobiaceae</taxon>
        <taxon>Prosthecodimorpha</taxon>
    </lineage>
</organism>
<accession>A0A0P6WA15</accession>
<dbReference type="Gene3D" id="1.10.4100.10">
    <property type="entry name" value="2-methylcitrate dehydratase PrpD"/>
    <property type="match status" value="1"/>
</dbReference>
<keyword evidence="5" id="KW-1185">Reference proteome</keyword>
<evidence type="ECO:0008006" key="6">
    <source>
        <dbReference type="Google" id="ProtNLM"/>
    </source>
</evidence>
<dbReference type="SUPFAM" id="SSF103378">
    <property type="entry name" value="2-methylcitrate dehydratase PrpD"/>
    <property type="match status" value="1"/>
</dbReference>
<dbReference type="Pfam" id="PF03972">
    <property type="entry name" value="MmgE_PrpD_N"/>
    <property type="match status" value="1"/>
</dbReference>
<protein>
    <recommendedName>
        <fullName evidence="6">2-methylcitrate dehydratase</fullName>
    </recommendedName>
</protein>
<dbReference type="STRING" id="665126.ABB55_26920"/>
<feature type="domain" description="MmgE/PrpD C-terminal" evidence="3">
    <location>
        <begin position="281"/>
        <end position="434"/>
    </location>
</feature>
<comment type="similarity">
    <text evidence="1">Belongs to the PrpD family.</text>
</comment>
<evidence type="ECO:0000256" key="1">
    <source>
        <dbReference type="ARBA" id="ARBA00006174"/>
    </source>
</evidence>
<name>A0A0P6WA15_9HYPH</name>
<evidence type="ECO:0000313" key="4">
    <source>
        <dbReference type="EMBL" id="KPL55419.1"/>
    </source>
</evidence>
<dbReference type="Gene3D" id="3.30.1330.120">
    <property type="entry name" value="2-methylcitrate dehydratase PrpD"/>
    <property type="match status" value="1"/>
</dbReference>
<evidence type="ECO:0000313" key="5">
    <source>
        <dbReference type="Proteomes" id="UP000048984"/>
    </source>
</evidence>
<dbReference type="Pfam" id="PF19305">
    <property type="entry name" value="MmgE_PrpD_C"/>
    <property type="match status" value="1"/>
</dbReference>
<dbReference type="InterPro" id="IPR042183">
    <property type="entry name" value="MmgE/PrpD_sf_1"/>
</dbReference>
<dbReference type="InterPro" id="IPR036148">
    <property type="entry name" value="MmgE/PrpD_sf"/>
</dbReference>
<dbReference type="InterPro" id="IPR042188">
    <property type="entry name" value="MmgE/PrpD_sf_2"/>
</dbReference>
<dbReference type="InterPro" id="IPR045336">
    <property type="entry name" value="MmgE_PrpD_N"/>
</dbReference>
<reference evidence="4 5" key="2">
    <citation type="submission" date="2015-10" db="EMBL/GenBank/DDBJ databases">
        <title>Draft Genome Sequence of Prosthecomicrobium hirschii ATCC 27832.</title>
        <authorList>
            <person name="Daniel J."/>
            <person name="Givan S.A."/>
            <person name="Brun Y.V."/>
            <person name="Brown P.J."/>
        </authorList>
    </citation>
    <scope>NUCLEOTIDE SEQUENCE [LARGE SCALE GENOMIC DNA]</scope>
    <source>
        <strain evidence="4 5">16</strain>
    </source>
</reference>
<evidence type="ECO:0000259" key="3">
    <source>
        <dbReference type="Pfam" id="PF19305"/>
    </source>
</evidence>
<dbReference type="InterPro" id="IPR005656">
    <property type="entry name" value="MmgE_PrpD"/>
</dbReference>
<sequence length="462" mass="48288">MTAAAATLTDRIAAFAAETRFEDIPDDLIERVRLHLLDAIGCALAAAPTDLARRLLAATAAESPAGPCPILGTDRTAGPGAAAFANAGLINVLDFDDGFEVAGKGLGHPGASIVAAALAAMAGGSVDGRDLLTALAVAFEVNGRVILSIQPSPERHRQVYGVCQHQAIGAAVAYGRLNGLGTADLANAIGFAASLAPLPSLRKYNWEKRPLVSFKDYVAPAAEAGVRAVQHARAGLIGPVDVFDGETGFWRMIGSDRFDGAVLAQDLGSVWWARNLSLKTYPACRWIHTALESFEIAFRESGHDAAAIERITVHTSGGLARDFLDAAPATMVDAQFSLPFCLGAIAAGHPKARWYDPAVMADPTVAAVAEKVTAEVDPEIDRVMSGPERRPAGRVTIRAGGRTLEGPFLALPRGTPERAVDRAEVISKFTDNATAGGWTADCIERLAGSILSLGAPGVRFSV</sequence>
<dbReference type="EMBL" id="LJYW01000001">
    <property type="protein sequence ID" value="KPL55419.1"/>
    <property type="molecule type" value="Genomic_DNA"/>
</dbReference>
<proteinExistence type="inferred from homology"/>